<dbReference type="InterPro" id="IPR006911">
    <property type="entry name" value="ARM-rpt_dom"/>
</dbReference>
<sequence>MQSSLTISGTKEQSSHRLGEEGYGPGLGAGLWRMIVFSHFKATTADSGGPLALRAMGSWYSDGNNDQNKKDFCTLERDLADFGRRVRGVNGWYRDSEERKVPQSGHSCPECRSVHQALRPLGPPSVCRFVDLLASRSPGKVAASEGPKCLGTVQIHHKRASGAWDRLKTSPLHHHSGGALRTLFIRVEQGPLLSCPQAGTDLSMGRAREVGWMAAGLMIGAGACYCVYKLTIGRDDSEKLEEEEEEWDDEQELDEEEPEIWFDFTTMARPWSEDGDWTEPGAPGGTEDRPSGGGKANRTHLVKQRPFPYERKNTWSAQSFKNFSCVLGLSKCPFIQGKVLLAQPRDTGFSFSHDTNSHLASLSIAGNTIPIPDPAVEAFCAPDDLNASVANQGQIKMYINEVCRETVSLRCNSFLQQAGLNLLIIMTVINNMLAKSVSGLKFPLIPEGSECAEGHVVKPLMGLSEKPVLAGELLGAQMLLSFLSLFIRNANRQLLPEIPAS</sequence>
<dbReference type="AlphaFoldDB" id="A0AB34H1K7"/>
<feature type="domain" description="Armadillo repeat-containing" evidence="8">
    <location>
        <begin position="317"/>
        <end position="495"/>
    </location>
</feature>
<evidence type="ECO:0000256" key="3">
    <source>
        <dbReference type="ARBA" id="ARBA00022787"/>
    </source>
</evidence>
<comment type="caution">
    <text evidence="9">The sequence shown here is derived from an EMBL/GenBank/DDBJ whole genome shotgun (WGS) entry which is preliminary data.</text>
</comment>
<evidence type="ECO:0000256" key="5">
    <source>
        <dbReference type="ARBA" id="ARBA00023128"/>
    </source>
</evidence>
<evidence type="ECO:0000259" key="8">
    <source>
        <dbReference type="Pfam" id="PF04826"/>
    </source>
</evidence>
<feature type="region of interest" description="Disordered" evidence="7">
    <location>
        <begin position="1"/>
        <end position="20"/>
    </location>
</feature>
<evidence type="ECO:0000256" key="6">
    <source>
        <dbReference type="ARBA" id="ARBA00023136"/>
    </source>
</evidence>
<protein>
    <recommendedName>
        <fullName evidence="8">Armadillo repeat-containing domain-containing protein</fullName>
    </recommendedName>
</protein>
<evidence type="ECO:0000256" key="4">
    <source>
        <dbReference type="ARBA" id="ARBA00022989"/>
    </source>
</evidence>
<dbReference type="Pfam" id="PF04826">
    <property type="entry name" value="Arm_2"/>
    <property type="match status" value="1"/>
</dbReference>
<name>A0AB34H1K7_ESCRO</name>
<keyword evidence="10" id="KW-1185">Reference proteome</keyword>
<dbReference type="GO" id="GO:0005741">
    <property type="term" value="C:mitochondrial outer membrane"/>
    <property type="evidence" value="ECO:0007669"/>
    <property type="project" value="UniProtKB-SubCell"/>
</dbReference>
<dbReference type="PANTHER" id="PTHR15712">
    <property type="entry name" value="ARMADILLO REPEAT CONTAINING PROTEIN"/>
    <property type="match status" value="1"/>
</dbReference>
<gene>
    <name evidence="9" type="ORF">J1605_007334</name>
</gene>
<keyword evidence="5" id="KW-0496">Mitochondrion</keyword>
<reference evidence="9 10" key="1">
    <citation type="submission" date="2022-11" db="EMBL/GenBank/DDBJ databases">
        <title>Whole genome sequence of Eschrichtius robustus ER-17-0199.</title>
        <authorList>
            <person name="Bruniche-Olsen A."/>
            <person name="Black A.N."/>
            <person name="Fields C.J."/>
            <person name="Walden K."/>
            <person name="Dewoody J.A."/>
        </authorList>
    </citation>
    <scope>NUCLEOTIDE SEQUENCE [LARGE SCALE GENOMIC DNA]</scope>
    <source>
        <strain evidence="9">ER-17-0199</strain>
        <tissue evidence="9">Blubber</tissue>
    </source>
</reference>
<proteinExistence type="predicted"/>
<dbReference type="EMBL" id="JAIQCJ010002016">
    <property type="protein sequence ID" value="KAJ8785322.1"/>
    <property type="molecule type" value="Genomic_DNA"/>
</dbReference>
<dbReference type="PANTHER" id="PTHR15712:SF6">
    <property type="entry name" value="PROTEIN ARMCX6"/>
    <property type="match status" value="1"/>
</dbReference>
<evidence type="ECO:0000313" key="9">
    <source>
        <dbReference type="EMBL" id="KAJ8785322.1"/>
    </source>
</evidence>
<evidence type="ECO:0000313" key="10">
    <source>
        <dbReference type="Proteomes" id="UP001159641"/>
    </source>
</evidence>
<keyword evidence="4" id="KW-1133">Transmembrane helix</keyword>
<dbReference type="InterPro" id="IPR051303">
    <property type="entry name" value="Armcx_regulator"/>
</dbReference>
<organism evidence="9 10">
    <name type="scientific">Eschrichtius robustus</name>
    <name type="common">California gray whale</name>
    <name type="synonym">Eschrichtius gibbosus</name>
    <dbReference type="NCBI Taxonomy" id="9764"/>
    <lineage>
        <taxon>Eukaryota</taxon>
        <taxon>Metazoa</taxon>
        <taxon>Chordata</taxon>
        <taxon>Craniata</taxon>
        <taxon>Vertebrata</taxon>
        <taxon>Euteleostomi</taxon>
        <taxon>Mammalia</taxon>
        <taxon>Eutheria</taxon>
        <taxon>Laurasiatheria</taxon>
        <taxon>Artiodactyla</taxon>
        <taxon>Whippomorpha</taxon>
        <taxon>Cetacea</taxon>
        <taxon>Mysticeti</taxon>
        <taxon>Eschrichtiidae</taxon>
        <taxon>Eschrichtius</taxon>
    </lineage>
</organism>
<evidence type="ECO:0000256" key="2">
    <source>
        <dbReference type="ARBA" id="ARBA00022692"/>
    </source>
</evidence>
<keyword evidence="2" id="KW-0812">Transmembrane</keyword>
<comment type="subcellular location">
    <subcellularLocation>
        <location evidence="1">Mitochondrion outer membrane</location>
        <topology evidence="1">Single-pass membrane protein</topology>
    </subcellularLocation>
</comment>
<evidence type="ECO:0000256" key="7">
    <source>
        <dbReference type="SAM" id="MobiDB-lite"/>
    </source>
</evidence>
<feature type="compositionally biased region" description="Polar residues" evidence="7">
    <location>
        <begin position="1"/>
        <end position="12"/>
    </location>
</feature>
<dbReference type="Proteomes" id="UP001159641">
    <property type="component" value="Unassembled WGS sequence"/>
</dbReference>
<evidence type="ECO:0000256" key="1">
    <source>
        <dbReference type="ARBA" id="ARBA00004572"/>
    </source>
</evidence>
<feature type="region of interest" description="Disordered" evidence="7">
    <location>
        <begin position="271"/>
        <end position="298"/>
    </location>
</feature>
<accession>A0AB34H1K7</accession>
<keyword evidence="6" id="KW-0472">Membrane</keyword>
<keyword evidence="3" id="KW-1000">Mitochondrion outer membrane</keyword>